<dbReference type="AlphaFoldDB" id="A0A8U1BRE3"/>
<gene>
    <name evidence="2" type="primary">LOC120056402</name>
</gene>
<evidence type="ECO:0000313" key="2">
    <source>
        <dbReference type="RefSeq" id="XP_038860493.1"/>
    </source>
</evidence>
<organism evidence="1 2">
    <name type="scientific">Salvelinus namaycush</name>
    <name type="common">Lake trout</name>
    <name type="synonym">Salmo namaycush</name>
    <dbReference type="NCBI Taxonomy" id="8040"/>
    <lineage>
        <taxon>Eukaryota</taxon>
        <taxon>Metazoa</taxon>
        <taxon>Chordata</taxon>
        <taxon>Craniata</taxon>
        <taxon>Vertebrata</taxon>
        <taxon>Euteleostomi</taxon>
        <taxon>Actinopterygii</taxon>
        <taxon>Neopterygii</taxon>
        <taxon>Teleostei</taxon>
        <taxon>Protacanthopterygii</taxon>
        <taxon>Salmoniformes</taxon>
        <taxon>Salmonidae</taxon>
        <taxon>Salmoninae</taxon>
        <taxon>Salvelinus</taxon>
    </lineage>
</organism>
<evidence type="ECO:0000313" key="1">
    <source>
        <dbReference type="Proteomes" id="UP000808372"/>
    </source>
</evidence>
<sequence>MSTNESQLLAVIAAAIHSQLDKVRSSLRQLHNALGDGKDIQNSLTEVSSDWRKSINIIENLKDVKYAGVQHSQLASEVKKHEEYMFSA</sequence>
<name>A0A8U1BRE3_SALNM</name>
<accession>A0A8U1BRE3</accession>
<reference evidence="2" key="1">
    <citation type="submission" date="2025-08" db="UniProtKB">
        <authorList>
            <consortium name="RefSeq"/>
        </authorList>
    </citation>
    <scope>IDENTIFICATION</scope>
    <source>
        <tissue evidence="2">White muscle</tissue>
    </source>
</reference>
<dbReference type="RefSeq" id="XP_038860493.1">
    <property type="nucleotide sequence ID" value="XM_039004565.1"/>
</dbReference>
<protein>
    <submittedName>
        <fullName evidence="2">Exocyst complex component 3-like</fullName>
    </submittedName>
</protein>
<dbReference type="GeneID" id="120056402"/>
<keyword evidence="1" id="KW-1185">Reference proteome</keyword>
<dbReference type="Proteomes" id="UP000808372">
    <property type="component" value="Chromosome 12"/>
</dbReference>
<dbReference type="KEGG" id="snh:120056402"/>
<proteinExistence type="predicted"/>